<dbReference type="GO" id="GO:0022857">
    <property type="term" value="F:transmembrane transporter activity"/>
    <property type="evidence" value="ECO:0007669"/>
    <property type="project" value="InterPro"/>
</dbReference>
<evidence type="ECO:0000256" key="3">
    <source>
        <dbReference type="ARBA" id="ARBA00022692"/>
    </source>
</evidence>
<evidence type="ECO:0000256" key="7">
    <source>
        <dbReference type="SAM" id="Phobius"/>
    </source>
</evidence>
<keyword evidence="4 7" id="KW-1133">Transmembrane helix</keyword>
<feature type="transmembrane region" description="Helical" evidence="7">
    <location>
        <begin position="91"/>
        <end position="110"/>
    </location>
</feature>
<dbReference type="Pfam" id="PF00893">
    <property type="entry name" value="Multi_Drug_Res"/>
    <property type="match status" value="1"/>
</dbReference>
<feature type="transmembrane region" description="Helical" evidence="7">
    <location>
        <begin position="64"/>
        <end position="85"/>
    </location>
</feature>
<evidence type="ECO:0000256" key="4">
    <source>
        <dbReference type="ARBA" id="ARBA00022989"/>
    </source>
</evidence>
<evidence type="ECO:0000256" key="2">
    <source>
        <dbReference type="ARBA" id="ARBA00022475"/>
    </source>
</evidence>
<proteinExistence type="inferred from homology"/>
<keyword evidence="9" id="KW-1185">Reference proteome</keyword>
<dbReference type="PANTHER" id="PTHR30561">
    <property type="entry name" value="SMR FAMILY PROTON-DEPENDENT DRUG EFFLUX TRANSPORTER SUGE"/>
    <property type="match status" value="1"/>
</dbReference>
<dbReference type="RefSeq" id="WP_115551851.1">
    <property type="nucleotide sequence ID" value="NZ_CAOPHJ010000014.1"/>
</dbReference>
<dbReference type="InterPro" id="IPR000390">
    <property type="entry name" value="Small_drug/metabolite_transptr"/>
</dbReference>
<feature type="transmembrane region" description="Helical" evidence="7">
    <location>
        <begin position="36"/>
        <end position="57"/>
    </location>
</feature>
<feature type="transmembrane region" description="Helical" evidence="7">
    <location>
        <begin position="12"/>
        <end position="30"/>
    </location>
</feature>
<evidence type="ECO:0000313" key="8">
    <source>
        <dbReference type="EMBL" id="RDU62585.1"/>
    </source>
</evidence>
<dbReference type="SUPFAM" id="SSF103481">
    <property type="entry name" value="Multidrug resistance efflux transporter EmrE"/>
    <property type="match status" value="1"/>
</dbReference>
<protein>
    <submittedName>
        <fullName evidence="8">QacE family quaternary ammonium compound efflux SMR transporter</fullName>
    </submittedName>
</protein>
<evidence type="ECO:0000256" key="1">
    <source>
        <dbReference type="ARBA" id="ARBA00004651"/>
    </source>
</evidence>
<dbReference type="PANTHER" id="PTHR30561:SF7">
    <property type="entry name" value="GUANIDINIUM EFFLUX SYSTEM SUBUNIT GDNC-RELATED"/>
    <property type="match status" value="1"/>
</dbReference>
<comment type="similarity">
    <text evidence="6">Belongs to the drug/metabolite transporter (DMT) superfamily. Small multidrug resistance (SMR) (TC 2.A.7.1) family.</text>
</comment>
<dbReference type="EMBL" id="NXLS01000006">
    <property type="protein sequence ID" value="RDU62585.1"/>
    <property type="molecule type" value="Genomic_DNA"/>
</dbReference>
<gene>
    <name evidence="8" type="ORF">CQA43_06735</name>
</gene>
<comment type="caution">
    <text evidence="8">The sequence shown here is derived from an EMBL/GenBank/DDBJ whole genome shotgun (WGS) entry which is preliminary data.</text>
</comment>
<organism evidence="8 9">
    <name type="scientific">Helicobacter ganmani</name>
    <dbReference type="NCBI Taxonomy" id="60246"/>
    <lineage>
        <taxon>Bacteria</taxon>
        <taxon>Pseudomonadati</taxon>
        <taxon>Campylobacterota</taxon>
        <taxon>Epsilonproteobacteria</taxon>
        <taxon>Campylobacterales</taxon>
        <taxon>Helicobacteraceae</taxon>
        <taxon>Helicobacter</taxon>
    </lineage>
</organism>
<keyword evidence="3 6" id="KW-0812">Transmembrane</keyword>
<dbReference type="GO" id="GO:0005886">
    <property type="term" value="C:plasma membrane"/>
    <property type="evidence" value="ECO:0007669"/>
    <property type="project" value="UniProtKB-SubCell"/>
</dbReference>
<evidence type="ECO:0000313" key="9">
    <source>
        <dbReference type="Proteomes" id="UP000256650"/>
    </source>
</evidence>
<dbReference type="InterPro" id="IPR045324">
    <property type="entry name" value="Small_multidrug_res"/>
</dbReference>
<reference evidence="8 9" key="1">
    <citation type="submission" date="2018-04" db="EMBL/GenBank/DDBJ databases">
        <title>Novel Campyloabacter and Helicobacter Species and Strains.</title>
        <authorList>
            <person name="Mannion A.J."/>
            <person name="Shen Z."/>
            <person name="Fox J.G."/>
        </authorList>
    </citation>
    <scope>NUCLEOTIDE SEQUENCE [LARGE SCALE GENOMIC DNA]</scope>
    <source>
        <strain evidence="8 9">MIT 99-5101</strain>
    </source>
</reference>
<accession>A0A3D8IC20</accession>
<dbReference type="InterPro" id="IPR037185">
    <property type="entry name" value="EmrE-like"/>
</dbReference>
<dbReference type="AlphaFoldDB" id="A0A3D8IC20"/>
<comment type="subcellular location">
    <subcellularLocation>
        <location evidence="1 6">Cell membrane</location>
        <topology evidence="1 6">Multi-pass membrane protein</topology>
    </subcellularLocation>
</comment>
<dbReference type="Proteomes" id="UP000256650">
    <property type="component" value="Unassembled WGS sequence"/>
</dbReference>
<dbReference type="Gene3D" id="1.10.3730.20">
    <property type="match status" value="1"/>
</dbReference>
<sequence>MKKKLYVGANMAWFLVIIAGIIECFWASGLKYAQSMWAYNIVALGIILSFVLNLVACRVLEASTVYAVFVGIGTAGIVSSEILIFDEPFSFTKVILIFLLLCAVIGLKLSSKSIRAQDSRISQSLGSEIGLDDVVKEK</sequence>
<name>A0A3D8IC20_9HELI</name>
<dbReference type="GeneID" id="82535984"/>
<evidence type="ECO:0000256" key="5">
    <source>
        <dbReference type="ARBA" id="ARBA00023136"/>
    </source>
</evidence>
<evidence type="ECO:0000256" key="6">
    <source>
        <dbReference type="RuleBase" id="RU003942"/>
    </source>
</evidence>
<keyword evidence="2" id="KW-1003">Cell membrane</keyword>
<keyword evidence="5 7" id="KW-0472">Membrane</keyword>